<sequence length="122" mass="14178">MTPLTKPSVCMLNFIIININRLILAVLCSLSRSDFEAMKLNFFFWKEARNTFEDAISNSKSILCSSKPQIYFRLNFASRRIRIQVMSKLVNFMAPVERSKMTNETRDELFASLFGSRHESII</sequence>
<reference evidence="2 3" key="1">
    <citation type="submission" date="2015-01" db="EMBL/GenBank/DDBJ databases">
        <title>Evolution of Trichinella species and genotypes.</title>
        <authorList>
            <person name="Korhonen P.K."/>
            <person name="Edoardo P."/>
            <person name="Giuseppe L.R."/>
            <person name="Gasser R.B."/>
        </authorList>
    </citation>
    <scope>NUCLEOTIDE SEQUENCE [LARGE SCALE GENOMIC DNA]</scope>
    <source>
        <strain evidence="2">ISS1980</strain>
    </source>
</reference>
<evidence type="ECO:0000313" key="2">
    <source>
        <dbReference type="EMBL" id="KRZ72329.1"/>
    </source>
</evidence>
<keyword evidence="3" id="KW-1185">Reference proteome</keyword>
<feature type="domain" description="Apoptosis-antagonizing transcription factor C-terminal" evidence="1">
    <location>
        <begin position="78"/>
        <end position="114"/>
    </location>
</feature>
<organism evidence="2 3">
    <name type="scientific">Trichinella papuae</name>
    <dbReference type="NCBI Taxonomy" id="268474"/>
    <lineage>
        <taxon>Eukaryota</taxon>
        <taxon>Metazoa</taxon>
        <taxon>Ecdysozoa</taxon>
        <taxon>Nematoda</taxon>
        <taxon>Enoplea</taxon>
        <taxon>Dorylaimia</taxon>
        <taxon>Trichinellida</taxon>
        <taxon>Trichinellidae</taxon>
        <taxon>Trichinella</taxon>
    </lineage>
</organism>
<dbReference type="InterPro" id="IPR039223">
    <property type="entry name" value="AATF/Bfr2"/>
</dbReference>
<dbReference type="PANTHER" id="PTHR15565:SF0">
    <property type="entry name" value="PROTEIN AATF"/>
    <property type="match status" value="1"/>
</dbReference>
<dbReference type="Proteomes" id="UP000054843">
    <property type="component" value="Unassembled WGS sequence"/>
</dbReference>
<gene>
    <name evidence="2" type="primary">AATF</name>
    <name evidence="2" type="ORF">T10_12584</name>
</gene>
<protein>
    <submittedName>
        <fullName evidence="2">Protein AATF</fullName>
    </submittedName>
</protein>
<name>A0A0V1MKJ0_9BILA</name>
<dbReference type="PANTHER" id="PTHR15565">
    <property type="entry name" value="AATF PROTEIN APOPTOSIS ANTAGONIZING TRANSCRIPTION FACTOR"/>
    <property type="match status" value="1"/>
</dbReference>
<accession>A0A0V1MKJ0</accession>
<proteinExistence type="predicted"/>
<dbReference type="AlphaFoldDB" id="A0A0V1MKJ0"/>
<dbReference type="GO" id="GO:0005730">
    <property type="term" value="C:nucleolus"/>
    <property type="evidence" value="ECO:0007669"/>
    <property type="project" value="TreeGrafter"/>
</dbReference>
<dbReference type="InterPro" id="IPR012617">
    <property type="entry name" value="AATF_C"/>
</dbReference>
<evidence type="ECO:0000259" key="1">
    <source>
        <dbReference type="Pfam" id="PF08164"/>
    </source>
</evidence>
<dbReference type="EMBL" id="JYDO01000080">
    <property type="protein sequence ID" value="KRZ72329.1"/>
    <property type="molecule type" value="Genomic_DNA"/>
</dbReference>
<dbReference type="Pfam" id="PF08164">
    <property type="entry name" value="TRAUB"/>
    <property type="match status" value="1"/>
</dbReference>
<comment type="caution">
    <text evidence="2">The sequence shown here is derived from an EMBL/GenBank/DDBJ whole genome shotgun (WGS) entry which is preliminary data.</text>
</comment>
<evidence type="ECO:0000313" key="3">
    <source>
        <dbReference type="Proteomes" id="UP000054843"/>
    </source>
</evidence>